<protein>
    <recommendedName>
        <fullName evidence="3">AP2-like integrase N-terminal domain-containing protein</fullName>
    </recommendedName>
</protein>
<evidence type="ECO:0000313" key="2">
    <source>
        <dbReference type="Proteomes" id="UP000003561"/>
    </source>
</evidence>
<accession>C0FRZ7</accession>
<comment type="caution">
    <text evidence="1">The sequence shown here is derived from an EMBL/GenBank/DDBJ whole genome shotgun (WGS) entry which is preliminary data.</text>
</comment>
<dbReference type="EMBL" id="ACFY01000058">
    <property type="protein sequence ID" value="EEG94665.1"/>
    <property type="molecule type" value="Genomic_DNA"/>
</dbReference>
<reference evidence="1 2" key="2">
    <citation type="submission" date="2009-03" db="EMBL/GenBank/DDBJ databases">
        <title>Draft genome sequence of Roseburia inulinivorans (DSM 16841).</title>
        <authorList>
            <person name="Sudarsanam P."/>
            <person name="Ley R."/>
            <person name="Guruge J."/>
            <person name="Turnbaugh P.J."/>
            <person name="Mahowald M."/>
            <person name="Liep D."/>
            <person name="Gordon J."/>
        </authorList>
    </citation>
    <scope>NUCLEOTIDE SEQUENCE [LARGE SCALE GENOMIC DNA]</scope>
    <source>
        <strain evidence="1 2">DSM 16841</strain>
    </source>
</reference>
<sequence length="45" mass="5118">MLFWYIIVISKTENTGVVEMRVFKRKSGGTIDEAESQNKKAGNQI</sequence>
<reference evidence="1 2" key="1">
    <citation type="submission" date="2009-02" db="EMBL/GenBank/DDBJ databases">
        <authorList>
            <person name="Fulton L."/>
            <person name="Clifton S."/>
            <person name="Fulton B."/>
            <person name="Xu J."/>
            <person name="Minx P."/>
            <person name="Pepin K.H."/>
            <person name="Johnson M."/>
            <person name="Bhonagiri V."/>
            <person name="Nash W.E."/>
            <person name="Mardis E.R."/>
            <person name="Wilson R.K."/>
        </authorList>
    </citation>
    <scope>NUCLEOTIDE SEQUENCE [LARGE SCALE GENOMIC DNA]</scope>
    <source>
        <strain evidence="1 2">DSM 16841</strain>
    </source>
</reference>
<organism evidence="1 2">
    <name type="scientific">Roseburia inulinivorans DSM 16841</name>
    <dbReference type="NCBI Taxonomy" id="622312"/>
    <lineage>
        <taxon>Bacteria</taxon>
        <taxon>Bacillati</taxon>
        <taxon>Bacillota</taxon>
        <taxon>Clostridia</taxon>
        <taxon>Lachnospirales</taxon>
        <taxon>Lachnospiraceae</taxon>
        <taxon>Roseburia</taxon>
    </lineage>
</organism>
<evidence type="ECO:0008006" key="3">
    <source>
        <dbReference type="Google" id="ProtNLM"/>
    </source>
</evidence>
<gene>
    <name evidence="1" type="ORF">ROSEINA2194_01510</name>
</gene>
<name>C0FRZ7_9FIRM</name>
<dbReference type="AlphaFoldDB" id="C0FRZ7"/>
<evidence type="ECO:0000313" key="1">
    <source>
        <dbReference type="EMBL" id="EEG94665.1"/>
    </source>
</evidence>
<dbReference type="Proteomes" id="UP000003561">
    <property type="component" value="Unassembled WGS sequence"/>
</dbReference>
<proteinExistence type="predicted"/>